<evidence type="ECO:0000313" key="6">
    <source>
        <dbReference type="Proteomes" id="UP000245926"/>
    </source>
</evidence>
<keyword evidence="3" id="KW-0051">Antiviral defense</keyword>
<evidence type="ECO:0000256" key="1">
    <source>
        <dbReference type="ARBA" id="ARBA00022723"/>
    </source>
</evidence>
<protein>
    <recommendedName>
        <fullName evidence="4">HD Cas3-type domain-containing protein</fullName>
    </recommendedName>
</protein>
<evidence type="ECO:0000256" key="2">
    <source>
        <dbReference type="ARBA" id="ARBA00022801"/>
    </source>
</evidence>
<keyword evidence="6" id="KW-1185">Reference proteome</keyword>
<dbReference type="GO" id="GO:0051607">
    <property type="term" value="P:defense response to virus"/>
    <property type="evidence" value="ECO:0007669"/>
    <property type="project" value="UniProtKB-KW"/>
</dbReference>
<dbReference type="PROSITE" id="PS51643">
    <property type="entry name" value="HD_CAS3"/>
    <property type="match status" value="1"/>
</dbReference>
<dbReference type="AlphaFoldDB" id="A0A2U8W340"/>
<keyword evidence="1" id="KW-0479">Metal-binding</keyword>
<dbReference type="EMBL" id="CP029550">
    <property type="protein sequence ID" value="AWN40504.1"/>
    <property type="molecule type" value="Genomic_DNA"/>
</dbReference>
<evidence type="ECO:0000313" key="5">
    <source>
        <dbReference type="EMBL" id="AWN40504.1"/>
    </source>
</evidence>
<evidence type="ECO:0000256" key="3">
    <source>
        <dbReference type="ARBA" id="ARBA00023118"/>
    </source>
</evidence>
<keyword evidence="2" id="KW-0378">Hydrolase</keyword>
<name>A0A2U8W340_9HYPH</name>
<organism evidence="5 6">
    <name type="scientific">Methylobacterium durans</name>
    <dbReference type="NCBI Taxonomy" id="2202825"/>
    <lineage>
        <taxon>Bacteria</taxon>
        <taxon>Pseudomonadati</taxon>
        <taxon>Pseudomonadota</taxon>
        <taxon>Alphaproteobacteria</taxon>
        <taxon>Hyphomicrobiales</taxon>
        <taxon>Methylobacteriaceae</taxon>
        <taxon>Methylobacterium</taxon>
    </lineage>
</organism>
<dbReference type="KEGG" id="mets:DK389_08130"/>
<accession>A0A2U8W340</accession>
<feature type="domain" description="HD Cas3-type" evidence="4">
    <location>
        <begin position="41"/>
        <end position="133"/>
    </location>
</feature>
<dbReference type="Proteomes" id="UP000245926">
    <property type="component" value="Chromosome"/>
</dbReference>
<proteinExistence type="predicted"/>
<evidence type="ECO:0000259" key="4">
    <source>
        <dbReference type="PROSITE" id="PS51643"/>
    </source>
</evidence>
<dbReference type="GO" id="GO:0046872">
    <property type="term" value="F:metal ion binding"/>
    <property type="evidence" value="ECO:0007669"/>
    <property type="project" value="UniProtKB-KW"/>
</dbReference>
<gene>
    <name evidence="5" type="ORF">DK389_08130</name>
</gene>
<dbReference type="InterPro" id="IPR006483">
    <property type="entry name" value="CRISPR-assoc_Cas3_HD"/>
</dbReference>
<dbReference type="InterPro" id="IPR038257">
    <property type="entry name" value="CRISPR-assoc_Cas3_HD_sf"/>
</dbReference>
<dbReference type="OrthoDB" id="9810236at2"/>
<dbReference type="Pfam" id="PF18019">
    <property type="entry name" value="Cas3_HD"/>
    <property type="match status" value="1"/>
</dbReference>
<reference evidence="6" key="1">
    <citation type="submission" date="2018-05" db="EMBL/GenBank/DDBJ databases">
        <title>Complete Genome Sequence of Methylobacterium sp. 17SD2-17.</title>
        <authorList>
            <person name="Srinivasan S."/>
        </authorList>
    </citation>
    <scope>NUCLEOTIDE SEQUENCE [LARGE SCALE GENOMIC DNA]</scope>
    <source>
        <strain evidence="6">17SD2-17</strain>
    </source>
</reference>
<sequence length="133" mass="14256">MFAVGEETLALSAETLLDASRTRKASNLISLWAKLQRGDEGIAAWHSLVGHSADVAAVVEALLQIPTLQQRLATTAGWRELDPVTITRLAALSFLHDIGKANRGFQARLELGALPVGHIDQLAWVFHGEGPAA</sequence>
<dbReference type="Gene3D" id="1.10.3210.30">
    <property type="match status" value="1"/>
</dbReference>
<dbReference type="GO" id="GO:0016787">
    <property type="term" value="F:hydrolase activity"/>
    <property type="evidence" value="ECO:0007669"/>
    <property type="project" value="UniProtKB-KW"/>
</dbReference>